<protein>
    <submittedName>
        <fullName evidence="2">Uncharacterized protein</fullName>
    </submittedName>
</protein>
<sequence length="1097" mass="119624">MEQLRTARRSASHGALNRRYAADNVLHPPMLPSHPFSRPLRGVQDNLSFLASPGPLESMLKTTTETGDIGTFSIKSSRSSGTVSGPFRSRPGFGDVGWQRRPSRSNGADPRPFRDDRRRLPCYRDTTSEIISMYGSGSQRSASSSLSPPFDDVGQRSYSMTSSSSRALPSKKSSGTMKSQYSGSLLQRPRSPFPYPTRLKRPGMRPSSPAWTENGGVDYTRMVEIDRFSHRTVPGPYIPPYSRYGRRPPLTVSRFDANRSVPSLPTYNIMAGQQYCSGQAPSVPTIWGSSFRGRLDSSTSDRNMRSSGLTSIIDMYRPSSCAPSTQSYPDSTQHGGTFYYDYSEDFDYVSEHVAPLTDPLAPIPTRAAGMRRPMVLDEACNLRFRDSYQQNLTALLHIPFPGDTFLSQTATEAREEPQSLPVVQNSQEPLYKGSAVQAEAERTDLEMLSGVTFEPNSATYHLQLSTDEQQPGSGSNVVDDRFQTPLAHAVQGITESVDDDCDLTIPEKPTAFNQGTALSACKESSRQVPVDQSSVASQGIFQERLQHVEVPARSRSQPSSIQRSLSLSCVKKESVASTFSSHPHRSKFYSFEPGLSDLASLVLCRDKASSLSIRDDMSDSYSVAGCSTGKTTNKPSGRHPHQTLRLEPDAQPTPSKGAQGSFGGSNNDVPDHGRAFAVANISTSQLPGPSESDAPSSQNGSATPILSPQPISPARRLRLQNSVPELMKALPPLPGTAKSEHCVENNTFNGLDLSMRFSPLDLSCVSTPKSMLVETSPIEMSNNRPRCEYGKKCGRNGMETYGSTEQKSGTRLDGFPRAVLPSVFSPADLLPRPEDDSSPVLTEYSENPTHTKSNNGRLKLKVSRGALVKAREESGSSTRDIIVPPSQSWQEGSSKQFQRTVHNDYRQASINTGSGIFTRNYRPSWEGCNEERAFIGSHPPATRFTRQVPADSGRYQDGTLASPQKTLNAASEASLSDVRSSLSDGSIASGKPPQGLRKRVSDLRIRLAESRLWSAESVSPKEGTRRNIENISTASNVTSTLGPVTADLGCQVPVSTAGQDNDTRQSQQKGFKGRMSKWMKKVRQAVMVACTGPGKRG</sequence>
<dbReference type="AlphaFoldDB" id="A0AAE0MFZ3"/>
<evidence type="ECO:0000313" key="2">
    <source>
        <dbReference type="EMBL" id="KAK3329614.1"/>
    </source>
</evidence>
<proteinExistence type="predicted"/>
<feature type="region of interest" description="Disordered" evidence="1">
    <location>
        <begin position="871"/>
        <end position="894"/>
    </location>
</feature>
<feature type="compositionally biased region" description="Polar residues" evidence="1">
    <location>
        <begin position="73"/>
        <end position="83"/>
    </location>
</feature>
<feature type="compositionally biased region" description="Polar residues" evidence="1">
    <location>
        <begin position="680"/>
        <end position="706"/>
    </location>
</feature>
<gene>
    <name evidence="2" type="ORF">B0H66DRAFT_32151</name>
</gene>
<organism evidence="2 3">
    <name type="scientific">Apodospora peruviana</name>
    <dbReference type="NCBI Taxonomy" id="516989"/>
    <lineage>
        <taxon>Eukaryota</taxon>
        <taxon>Fungi</taxon>
        <taxon>Dikarya</taxon>
        <taxon>Ascomycota</taxon>
        <taxon>Pezizomycotina</taxon>
        <taxon>Sordariomycetes</taxon>
        <taxon>Sordariomycetidae</taxon>
        <taxon>Sordariales</taxon>
        <taxon>Lasiosphaeriaceae</taxon>
        <taxon>Apodospora</taxon>
    </lineage>
</organism>
<feature type="compositionally biased region" description="Low complexity" evidence="1">
    <location>
        <begin position="157"/>
        <end position="174"/>
    </location>
</feature>
<feature type="region of interest" description="Disordered" evidence="1">
    <location>
        <begin position="826"/>
        <end position="856"/>
    </location>
</feature>
<feature type="compositionally biased region" description="Polar residues" evidence="1">
    <location>
        <begin position="652"/>
        <end position="668"/>
    </location>
</feature>
<feature type="compositionally biased region" description="Polar residues" evidence="1">
    <location>
        <begin position="844"/>
        <end position="856"/>
    </location>
</feature>
<feature type="region of interest" description="Disordered" evidence="1">
    <location>
        <begin position="626"/>
        <end position="713"/>
    </location>
</feature>
<evidence type="ECO:0000256" key="1">
    <source>
        <dbReference type="SAM" id="MobiDB-lite"/>
    </source>
</evidence>
<feature type="region of interest" description="Disordered" evidence="1">
    <location>
        <begin position="69"/>
        <end position="212"/>
    </location>
</feature>
<feature type="compositionally biased region" description="Low complexity" evidence="1">
    <location>
        <begin position="132"/>
        <end position="147"/>
    </location>
</feature>
<accession>A0AAE0MFZ3</accession>
<reference evidence="2" key="2">
    <citation type="submission" date="2023-06" db="EMBL/GenBank/DDBJ databases">
        <authorList>
            <consortium name="Lawrence Berkeley National Laboratory"/>
            <person name="Haridas S."/>
            <person name="Hensen N."/>
            <person name="Bonometti L."/>
            <person name="Westerberg I."/>
            <person name="Brannstrom I.O."/>
            <person name="Guillou S."/>
            <person name="Cros-Aarteil S."/>
            <person name="Calhoun S."/>
            <person name="Kuo A."/>
            <person name="Mondo S."/>
            <person name="Pangilinan J."/>
            <person name="Riley R."/>
            <person name="Labutti K."/>
            <person name="Andreopoulos B."/>
            <person name="Lipzen A."/>
            <person name="Chen C."/>
            <person name="Yanf M."/>
            <person name="Daum C."/>
            <person name="Ng V."/>
            <person name="Clum A."/>
            <person name="Steindorff A."/>
            <person name="Ohm R."/>
            <person name="Martin F."/>
            <person name="Silar P."/>
            <person name="Natvig D."/>
            <person name="Lalanne C."/>
            <person name="Gautier V."/>
            <person name="Ament-Velasquez S.L."/>
            <person name="Kruys A."/>
            <person name="Hutchinson M.I."/>
            <person name="Powell A.J."/>
            <person name="Barry K."/>
            <person name="Miller A.N."/>
            <person name="Grigoriev I.V."/>
            <person name="Debuchy R."/>
            <person name="Gladieux P."/>
            <person name="Thoren M.H."/>
            <person name="Johannesson H."/>
        </authorList>
    </citation>
    <scope>NUCLEOTIDE SEQUENCE</scope>
    <source>
        <strain evidence="2">CBS 118394</strain>
    </source>
</reference>
<feature type="compositionally biased region" description="Polar residues" evidence="1">
    <location>
        <begin position="875"/>
        <end position="894"/>
    </location>
</feature>
<dbReference type="EMBL" id="JAUEDM010000001">
    <property type="protein sequence ID" value="KAK3329614.1"/>
    <property type="molecule type" value="Genomic_DNA"/>
</dbReference>
<evidence type="ECO:0000313" key="3">
    <source>
        <dbReference type="Proteomes" id="UP001283341"/>
    </source>
</evidence>
<reference evidence="2" key="1">
    <citation type="journal article" date="2023" name="Mol. Phylogenet. Evol.">
        <title>Genome-scale phylogeny and comparative genomics of the fungal order Sordariales.</title>
        <authorList>
            <person name="Hensen N."/>
            <person name="Bonometti L."/>
            <person name="Westerberg I."/>
            <person name="Brannstrom I.O."/>
            <person name="Guillou S."/>
            <person name="Cros-Aarteil S."/>
            <person name="Calhoun S."/>
            <person name="Haridas S."/>
            <person name="Kuo A."/>
            <person name="Mondo S."/>
            <person name="Pangilinan J."/>
            <person name="Riley R."/>
            <person name="LaButti K."/>
            <person name="Andreopoulos B."/>
            <person name="Lipzen A."/>
            <person name="Chen C."/>
            <person name="Yan M."/>
            <person name="Daum C."/>
            <person name="Ng V."/>
            <person name="Clum A."/>
            <person name="Steindorff A."/>
            <person name="Ohm R.A."/>
            <person name="Martin F."/>
            <person name="Silar P."/>
            <person name="Natvig D.O."/>
            <person name="Lalanne C."/>
            <person name="Gautier V."/>
            <person name="Ament-Velasquez S.L."/>
            <person name="Kruys A."/>
            <person name="Hutchinson M.I."/>
            <person name="Powell A.J."/>
            <person name="Barry K."/>
            <person name="Miller A.N."/>
            <person name="Grigoriev I.V."/>
            <person name="Debuchy R."/>
            <person name="Gladieux P."/>
            <person name="Hiltunen Thoren M."/>
            <person name="Johannesson H."/>
        </authorList>
    </citation>
    <scope>NUCLEOTIDE SEQUENCE</scope>
    <source>
        <strain evidence="2">CBS 118394</strain>
    </source>
</reference>
<feature type="compositionally biased region" description="Polar residues" evidence="1">
    <location>
        <begin position="175"/>
        <end position="185"/>
    </location>
</feature>
<keyword evidence="3" id="KW-1185">Reference proteome</keyword>
<dbReference type="Proteomes" id="UP001283341">
    <property type="component" value="Unassembled WGS sequence"/>
</dbReference>
<name>A0AAE0MFZ3_9PEZI</name>
<comment type="caution">
    <text evidence="2">The sequence shown here is derived from an EMBL/GenBank/DDBJ whole genome shotgun (WGS) entry which is preliminary data.</text>
</comment>